<organism evidence="2 3">
    <name type="scientific">Streptomyces boetiae</name>
    <dbReference type="NCBI Taxonomy" id="3075541"/>
    <lineage>
        <taxon>Bacteria</taxon>
        <taxon>Bacillati</taxon>
        <taxon>Actinomycetota</taxon>
        <taxon>Actinomycetes</taxon>
        <taxon>Kitasatosporales</taxon>
        <taxon>Streptomycetaceae</taxon>
        <taxon>Streptomyces</taxon>
    </lineage>
</organism>
<proteinExistence type="predicted"/>
<comment type="caution">
    <text evidence="2">The sequence shown here is derived from an EMBL/GenBank/DDBJ whole genome shotgun (WGS) entry which is preliminary data.</text>
</comment>
<feature type="compositionally biased region" description="Basic and acidic residues" evidence="1">
    <location>
        <begin position="64"/>
        <end position="77"/>
    </location>
</feature>
<keyword evidence="3" id="KW-1185">Reference proteome</keyword>
<feature type="region of interest" description="Disordered" evidence="1">
    <location>
        <begin position="53"/>
        <end position="86"/>
    </location>
</feature>
<evidence type="ECO:0008006" key="4">
    <source>
        <dbReference type="Google" id="ProtNLM"/>
    </source>
</evidence>
<name>A0ABU2L6U5_9ACTN</name>
<protein>
    <recommendedName>
        <fullName evidence="4">Glyoxalase-like domain-containing protein</fullName>
    </recommendedName>
</protein>
<reference evidence="3" key="1">
    <citation type="submission" date="2023-07" db="EMBL/GenBank/DDBJ databases">
        <title>30 novel species of actinomycetes from the DSMZ collection.</title>
        <authorList>
            <person name="Nouioui I."/>
        </authorList>
    </citation>
    <scope>NUCLEOTIDE SEQUENCE [LARGE SCALE GENOMIC DNA]</scope>
    <source>
        <strain evidence="3">DSM 44917</strain>
    </source>
</reference>
<accession>A0ABU2L6U5</accession>
<dbReference type="EMBL" id="JAVREN010000010">
    <property type="protein sequence ID" value="MDT0307245.1"/>
    <property type="molecule type" value="Genomic_DNA"/>
</dbReference>
<sequence length="86" mass="9881">MTSKPRLIRVHLTAHFATREEALAWFDELRRQGAVPATAELYVPDALDKDGHGLTGQDLIVRPGGDRPWGRVRDQRPPRRRRRTTD</sequence>
<evidence type="ECO:0000256" key="1">
    <source>
        <dbReference type="SAM" id="MobiDB-lite"/>
    </source>
</evidence>
<gene>
    <name evidence="2" type="ORF">RM780_09750</name>
</gene>
<dbReference type="Proteomes" id="UP001183388">
    <property type="component" value="Unassembled WGS sequence"/>
</dbReference>
<evidence type="ECO:0000313" key="2">
    <source>
        <dbReference type="EMBL" id="MDT0307245.1"/>
    </source>
</evidence>
<evidence type="ECO:0000313" key="3">
    <source>
        <dbReference type="Proteomes" id="UP001183388"/>
    </source>
</evidence>
<dbReference type="RefSeq" id="WP_311630187.1">
    <property type="nucleotide sequence ID" value="NZ_JAVREN010000010.1"/>
</dbReference>